<dbReference type="OrthoDB" id="5367324at2759"/>
<dbReference type="AlphaFoldDB" id="A0A9P4M6F2"/>
<accession>A0A9P4M6F2</accession>
<feature type="region of interest" description="Disordered" evidence="6">
    <location>
        <begin position="201"/>
        <end position="228"/>
    </location>
</feature>
<evidence type="ECO:0000256" key="3">
    <source>
        <dbReference type="ARBA" id="ARBA00022705"/>
    </source>
</evidence>
<evidence type="ECO:0000313" key="9">
    <source>
        <dbReference type="Proteomes" id="UP000799772"/>
    </source>
</evidence>
<protein>
    <recommendedName>
        <fullName evidence="7">ORC6 first cyclin-like domain-containing protein</fullName>
    </recommendedName>
</protein>
<name>A0A9P4M6F2_9PEZI</name>
<feature type="domain" description="ORC6 first cyclin-like" evidence="7">
    <location>
        <begin position="9"/>
        <end position="93"/>
    </location>
</feature>
<evidence type="ECO:0000256" key="1">
    <source>
        <dbReference type="ARBA" id="ARBA00004123"/>
    </source>
</evidence>
<dbReference type="GO" id="GO:0006260">
    <property type="term" value="P:DNA replication"/>
    <property type="evidence" value="ECO:0007669"/>
    <property type="project" value="UniProtKB-KW"/>
</dbReference>
<evidence type="ECO:0000256" key="6">
    <source>
        <dbReference type="SAM" id="MobiDB-lite"/>
    </source>
</evidence>
<reference evidence="8" key="1">
    <citation type="journal article" date="2020" name="Stud. Mycol.">
        <title>101 Dothideomycetes genomes: a test case for predicting lifestyles and emergence of pathogens.</title>
        <authorList>
            <person name="Haridas S."/>
            <person name="Albert R."/>
            <person name="Binder M."/>
            <person name="Bloem J."/>
            <person name="Labutti K."/>
            <person name="Salamov A."/>
            <person name="Andreopoulos B."/>
            <person name="Baker S."/>
            <person name="Barry K."/>
            <person name="Bills G."/>
            <person name="Bluhm B."/>
            <person name="Cannon C."/>
            <person name="Castanera R."/>
            <person name="Culley D."/>
            <person name="Daum C."/>
            <person name="Ezra D."/>
            <person name="Gonzalez J."/>
            <person name="Henrissat B."/>
            <person name="Kuo A."/>
            <person name="Liang C."/>
            <person name="Lipzen A."/>
            <person name="Lutzoni F."/>
            <person name="Magnuson J."/>
            <person name="Mondo S."/>
            <person name="Nolan M."/>
            <person name="Ohm R."/>
            <person name="Pangilinan J."/>
            <person name="Park H.-J."/>
            <person name="Ramirez L."/>
            <person name="Alfaro M."/>
            <person name="Sun H."/>
            <person name="Tritt A."/>
            <person name="Yoshinaga Y."/>
            <person name="Zwiers L.-H."/>
            <person name="Turgeon B."/>
            <person name="Goodwin S."/>
            <person name="Spatafora J."/>
            <person name="Crous P."/>
            <person name="Grigoriev I."/>
        </authorList>
    </citation>
    <scope>NUCLEOTIDE SEQUENCE</scope>
    <source>
        <strain evidence="8">CBS 133067</strain>
    </source>
</reference>
<evidence type="ECO:0000256" key="4">
    <source>
        <dbReference type="ARBA" id="ARBA00023125"/>
    </source>
</evidence>
<evidence type="ECO:0000259" key="7">
    <source>
        <dbReference type="Pfam" id="PF05460"/>
    </source>
</evidence>
<evidence type="ECO:0000256" key="5">
    <source>
        <dbReference type="ARBA" id="ARBA00023242"/>
    </source>
</evidence>
<feature type="region of interest" description="Disordered" evidence="6">
    <location>
        <begin position="93"/>
        <end position="165"/>
    </location>
</feature>
<proteinExistence type="inferred from homology"/>
<dbReference type="GO" id="GO:0005664">
    <property type="term" value="C:nuclear origin of replication recognition complex"/>
    <property type="evidence" value="ECO:0007669"/>
    <property type="project" value="InterPro"/>
</dbReference>
<feature type="compositionally biased region" description="Polar residues" evidence="6">
    <location>
        <begin position="114"/>
        <end position="138"/>
    </location>
</feature>
<dbReference type="Pfam" id="PF05460">
    <property type="entry name" value="ORC6"/>
    <property type="match status" value="1"/>
</dbReference>
<organism evidence="8 9">
    <name type="scientific">Rhizodiscina lignyota</name>
    <dbReference type="NCBI Taxonomy" id="1504668"/>
    <lineage>
        <taxon>Eukaryota</taxon>
        <taxon>Fungi</taxon>
        <taxon>Dikarya</taxon>
        <taxon>Ascomycota</taxon>
        <taxon>Pezizomycotina</taxon>
        <taxon>Dothideomycetes</taxon>
        <taxon>Pleosporomycetidae</taxon>
        <taxon>Aulographales</taxon>
        <taxon>Rhizodiscinaceae</taxon>
        <taxon>Rhizodiscina</taxon>
    </lineage>
</organism>
<gene>
    <name evidence="8" type="ORF">NA57DRAFT_79948</name>
</gene>
<dbReference type="Proteomes" id="UP000799772">
    <property type="component" value="Unassembled WGS sequence"/>
</dbReference>
<evidence type="ECO:0000256" key="2">
    <source>
        <dbReference type="ARBA" id="ARBA00010840"/>
    </source>
</evidence>
<dbReference type="GO" id="GO:0003677">
    <property type="term" value="F:DNA binding"/>
    <property type="evidence" value="ECO:0007669"/>
    <property type="project" value="UniProtKB-KW"/>
</dbReference>
<dbReference type="InterPro" id="IPR008721">
    <property type="entry name" value="ORC6_cyclin_first"/>
</dbReference>
<comment type="similarity">
    <text evidence="2">Belongs to the ORC6 family.</text>
</comment>
<feature type="compositionally biased region" description="Low complexity" evidence="6">
    <location>
        <begin position="147"/>
        <end position="158"/>
    </location>
</feature>
<keyword evidence="3" id="KW-0235">DNA replication</keyword>
<comment type="subcellular location">
    <subcellularLocation>
        <location evidence="1">Nucleus</location>
    </subcellularLocation>
</comment>
<feature type="region of interest" description="Disordered" evidence="6">
    <location>
        <begin position="341"/>
        <end position="365"/>
    </location>
</feature>
<sequence>MNREIEKALTTIIPSLSALPLELVDLAVSLLAQSRSKASALKPDEEIARSYICAHIACERSKQKLNLPPITPRPPCAPRVYKKLYTYLDSALSSRPTRPSAHRAASLERRDSDINVSTPSRTRKSALTTPTGTPTKRSSVAVDRYGTPTPRRTTKPTTGSGLGEDGIAQHLPLVRAICIALDHRLSIPHVVAGVRSILKAHGESKQSTTPSRPGVRTRRSGADQLNETPISEDEIPALIIIVMVMAVGRLSGEDVNDAYVAEKAQAAVDSLSASNSDVAQKFNVDMVVLTKNVADLTRRAEQGWLDMEWFCNIEEPGADSDHRHSQGDMLKTANVEDDELLPISSSRRASRTSKKRKRDEYPAEPFLQPGLGTMFCDAVDWLSEDRKSRYQIWKREIMAKLESAA</sequence>
<keyword evidence="9" id="KW-1185">Reference proteome</keyword>
<dbReference type="EMBL" id="ML978133">
    <property type="protein sequence ID" value="KAF2094779.1"/>
    <property type="molecule type" value="Genomic_DNA"/>
</dbReference>
<keyword evidence="5" id="KW-0539">Nucleus</keyword>
<comment type="caution">
    <text evidence="8">The sequence shown here is derived from an EMBL/GenBank/DDBJ whole genome shotgun (WGS) entry which is preliminary data.</text>
</comment>
<evidence type="ECO:0000313" key="8">
    <source>
        <dbReference type="EMBL" id="KAF2094779.1"/>
    </source>
</evidence>
<feature type="compositionally biased region" description="Basic residues" evidence="6">
    <location>
        <begin position="348"/>
        <end position="357"/>
    </location>
</feature>
<keyword evidence="4" id="KW-0238">DNA-binding</keyword>